<dbReference type="GeneID" id="69103441"/>
<reference evidence="2" key="1">
    <citation type="submission" date="2018-09" db="EMBL/GenBank/DDBJ databases">
        <title>Complete Genome Sequencing of Sulfolobus sp. JCM 16834.</title>
        <authorList>
            <person name="Kato S."/>
            <person name="Itoh T."/>
            <person name="Ohkuma M."/>
        </authorList>
    </citation>
    <scope>NUCLEOTIDE SEQUENCE [LARGE SCALE GENOMIC DNA]</scope>
    <source>
        <strain evidence="2">IC-007</strain>
    </source>
</reference>
<evidence type="ECO:0000313" key="2">
    <source>
        <dbReference type="Proteomes" id="UP000325030"/>
    </source>
</evidence>
<dbReference type="EMBL" id="AP018930">
    <property type="protein sequence ID" value="BBG25954.1"/>
    <property type="molecule type" value="Genomic_DNA"/>
</dbReference>
<protein>
    <submittedName>
        <fullName evidence="1">Uncharacterized protein</fullName>
    </submittedName>
</protein>
<proteinExistence type="predicted"/>
<gene>
    <name evidence="1" type="ORF">IC007_0459</name>
</gene>
<sequence>MNLLTVKKLLLKESLSPLQQAQLYYIHSIFTDILAPIICNYDNLNEIGEQINDIEKFYLGLPTRPSTIYEKISIPLYAINRFFISSSGPRFGSIYEDLIKGFLENSGYSVETRVNIYQFPLFSSYRSGHSVDRKVIDFIAKKDDKFYLIEQRTSEHSGGRTGQESLLDKFNSNLGSEGCKAFP</sequence>
<evidence type="ECO:0000313" key="1">
    <source>
        <dbReference type="EMBL" id="BBG25954.1"/>
    </source>
</evidence>
<dbReference type="Proteomes" id="UP000325030">
    <property type="component" value="Chromosome"/>
</dbReference>
<name>A0A510E0E5_9CREN</name>
<dbReference type="RefSeq" id="WP_232516040.1">
    <property type="nucleotide sequence ID" value="NZ_AP018930.1"/>
</dbReference>
<organism evidence="1 2">
    <name type="scientific">Sulfuracidifex tepidarius</name>
    <dbReference type="NCBI Taxonomy" id="1294262"/>
    <lineage>
        <taxon>Archaea</taxon>
        <taxon>Thermoproteota</taxon>
        <taxon>Thermoprotei</taxon>
        <taxon>Sulfolobales</taxon>
        <taxon>Sulfolobaceae</taxon>
        <taxon>Sulfuracidifex</taxon>
    </lineage>
</organism>
<accession>A0A510E0E5</accession>
<dbReference type="AlphaFoldDB" id="A0A510E0E5"/>